<feature type="chain" id="PRO_5016379787" description="AAA+ family ATPase" evidence="2">
    <location>
        <begin position="51"/>
        <end position="175"/>
    </location>
</feature>
<feature type="signal peptide" evidence="2">
    <location>
        <begin position="1"/>
        <end position="50"/>
    </location>
</feature>
<keyword evidence="4" id="KW-1185">Reference proteome</keyword>
<reference evidence="3 4" key="1">
    <citation type="submission" date="2018-06" db="EMBL/GenBank/DDBJ databases">
        <title>Genomic Encyclopedia of Archaeal and Bacterial Type Strains, Phase II (KMG-II): from individual species to whole genera.</title>
        <authorList>
            <person name="Goeker M."/>
        </authorList>
    </citation>
    <scope>NUCLEOTIDE SEQUENCE [LARGE SCALE GENOMIC DNA]</scope>
    <source>
        <strain evidence="3 4">DSM 22011</strain>
    </source>
</reference>
<accession>A0A327Y7Q4</accession>
<gene>
    <name evidence="3" type="ORF">ATI53_102017</name>
</gene>
<evidence type="ECO:0000313" key="4">
    <source>
        <dbReference type="Proteomes" id="UP000249165"/>
    </source>
</evidence>
<evidence type="ECO:0000256" key="1">
    <source>
        <dbReference type="SAM" id="MobiDB-lite"/>
    </source>
</evidence>
<comment type="caution">
    <text evidence="3">The sequence shown here is derived from an EMBL/GenBank/DDBJ whole genome shotgun (WGS) entry which is preliminary data.</text>
</comment>
<name>A0A327Y7Q4_9RHOB</name>
<evidence type="ECO:0008006" key="5">
    <source>
        <dbReference type="Google" id="ProtNLM"/>
    </source>
</evidence>
<organism evidence="3 4">
    <name type="scientific">Salipiger aestuarii</name>
    <dbReference type="NCBI Taxonomy" id="568098"/>
    <lineage>
        <taxon>Bacteria</taxon>
        <taxon>Pseudomonadati</taxon>
        <taxon>Pseudomonadota</taxon>
        <taxon>Alphaproteobacteria</taxon>
        <taxon>Rhodobacterales</taxon>
        <taxon>Roseobacteraceae</taxon>
        <taxon>Salipiger</taxon>
    </lineage>
</organism>
<dbReference type="Proteomes" id="UP000249165">
    <property type="component" value="Unassembled WGS sequence"/>
</dbReference>
<evidence type="ECO:0000256" key="2">
    <source>
        <dbReference type="SAM" id="SignalP"/>
    </source>
</evidence>
<feature type="region of interest" description="Disordered" evidence="1">
    <location>
        <begin position="132"/>
        <end position="175"/>
    </location>
</feature>
<proteinExistence type="predicted"/>
<protein>
    <recommendedName>
        <fullName evidence="5">AAA+ family ATPase</fullName>
    </recommendedName>
</protein>
<keyword evidence="2" id="KW-0732">Signal</keyword>
<dbReference type="AlphaFoldDB" id="A0A327Y7Q4"/>
<evidence type="ECO:0000313" key="3">
    <source>
        <dbReference type="EMBL" id="RAK16481.1"/>
    </source>
</evidence>
<dbReference type="EMBL" id="QLMG01000020">
    <property type="protein sequence ID" value="RAK16481.1"/>
    <property type="molecule type" value="Genomic_DNA"/>
</dbReference>
<sequence length="175" mass="18973">MVRCGCGCTRQGRCDADGLYTGAHLPYIMRMTRLIALSLTACLLAPPALAQDDDGGGGAQMKRGVQMFLDGFMDELGPALRGLEGMARDAEPALRSFAQEMGPALAELMDEVKDWSVYEAPEMLDNGDIILRRKEPRNAGDPPFDTAPDAEPDEAPLEPRERKGLPPLDGNKIDL</sequence>